<sequence>MQGNMLIALLVGILLTIIIFGWLVICWYRRHVNTGIRMSQARARLNRDRRTSTWDVERGQGPGGLVPKYSRIGWVRLKPKFGTILKEPDYVVLRRVEGAASPYRAALVRNWHASPADAESQGRNSRITHQNQQSRHQENTQKQKLRQTQKQKQRKRNQGSQGQPGNNQPNGNNNKPAKTTGWSEHEDPGQTSHHSGGDQQNDHTHKADAWTDRNEASGSKKSKKSGHNRDNRGSNKNSWHIQSGQANWSNHSKTGENHTHDGGRGSARERGASHNDSKQSEHPPQKDRGDEESQHHSNRKARSPSPGKSNNVHNTGEGGEEPSGWNGHNPAGRTSPAGDWADGPTVKW</sequence>
<dbReference type="AlphaFoldDB" id="A0A9W9HZ01"/>
<dbReference type="OrthoDB" id="4365276at2759"/>
<evidence type="ECO:0000256" key="1">
    <source>
        <dbReference type="SAM" id="MobiDB-lite"/>
    </source>
</evidence>
<protein>
    <submittedName>
        <fullName evidence="3">Uncharacterized protein</fullName>
    </submittedName>
</protein>
<feature type="compositionally biased region" description="Polar residues" evidence="1">
    <location>
        <begin position="189"/>
        <end position="199"/>
    </location>
</feature>
<dbReference type="GeneID" id="81429203"/>
<comment type="caution">
    <text evidence="3">The sequence shown here is derived from an EMBL/GenBank/DDBJ whole genome shotgun (WGS) entry which is preliminary data.</text>
</comment>
<evidence type="ECO:0000313" key="3">
    <source>
        <dbReference type="EMBL" id="KAJ5160899.1"/>
    </source>
</evidence>
<feature type="transmembrane region" description="Helical" evidence="2">
    <location>
        <begin position="6"/>
        <end position="28"/>
    </location>
</feature>
<name>A0A9W9HZ01_9EURO</name>
<dbReference type="Proteomes" id="UP001149163">
    <property type="component" value="Unassembled WGS sequence"/>
</dbReference>
<feature type="region of interest" description="Disordered" evidence="1">
    <location>
        <begin position="114"/>
        <end position="348"/>
    </location>
</feature>
<evidence type="ECO:0000313" key="4">
    <source>
        <dbReference type="Proteomes" id="UP001149163"/>
    </source>
</evidence>
<feature type="compositionally biased region" description="Polar residues" evidence="1">
    <location>
        <begin position="121"/>
        <end position="134"/>
    </location>
</feature>
<dbReference type="EMBL" id="JAPQKN010000004">
    <property type="protein sequence ID" value="KAJ5160899.1"/>
    <property type="molecule type" value="Genomic_DNA"/>
</dbReference>
<keyword evidence="2" id="KW-0812">Transmembrane</keyword>
<feature type="compositionally biased region" description="Basic and acidic residues" evidence="1">
    <location>
        <begin position="200"/>
        <end position="215"/>
    </location>
</feature>
<keyword evidence="2" id="KW-0472">Membrane</keyword>
<keyword evidence="4" id="KW-1185">Reference proteome</keyword>
<reference evidence="3" key="2">
    <citation type="journal article" date="2023" name="IMA Fungus">
        <title>Comparative genomic study of the Penicillium genus elucidates a diverse pangenome and 15 lateral gene transfer events.</title>
        <authorList>
            <person name="Petersen C."/>
            <person name="Sorensen T."/>
            <person name="Nielsen M.R."/>
            <person name="Sondergaard T.E."/>
            <person name="Sorensen J.L."/>
            <person name="Fitzpatrick D.A."/>
            <person name="Frisvad J.C."/>
            <person name="Nielsen K.L."/>
        </authorList>
    </citation>
    <scope>NUCLEOTIDE SEQUENCE</scope>
    <source>
        <strain evidence="3">IBT 26290</strain>
    </source>
</reference>
<feature type="compositionally biased region" description="Polar residues" evidence="1">
    <location>
        <begin position="234"/>
        <end position="252"/>
    </location>
</feature>
<feature type="compositionally biased region" description="Basic residues" evidence="1">
    <location>
        <begin position="143"/>
        <end position="157"/>
    </location>
</feature>
<proteinExistence type="predicted"/>
<organism evidence="3 4">
    <name type="scientific">Penicillium canariense</name>
    <dbReference type="NCBI Taxonomy" id="189055"/>
    <lineage>
        <taxon>Eukaryota</taxon>
        <taxon>Fungi</taxon>
        <taxon>Dikarya</taxon>
        <taxon>Ascomycota</taxon>
        <taxon>Pezizomycotina</taxon>
        <taxon>Eurotiomycetes</taxon>
        <taxon>Eurotiomycetidae</taxon>
        <taxon>Eurotiales</taxon>
        <taxon>Aspergillaceae</taxon>
        <taxon>Penicillium</taxon>
    </lineage>
</organism>
<accession>A0A9W9HZ01</accession>
<reference evidence="3" key="1">
    <citation type="submission" date="2022-11" db="EMBL/GenBank/DDBJ databases">
        <authorList>
            <person name="Petersen C."/>
        </authorList>
    </citation>
    <scope>NUCLEOTIDE SEQUENCE</scope>
    <source>
        <strain evidence="3">IBT 26290</strain>
    </source>
</reference>
<gene>
    <name evidence="3" type="ORF">N7482_007903</name>
</gene>
<feature type="compositionally biased region" description="Basic and acidic residues" evidence="1">
    <location>
        <begin position="253"/>
        <end position="295"/>
    </location>
</feature>
<dbReference type="RefSeq" id="XP_056542456.1">
    <property type="nucleotide sequence ID" value="XM_056690027.1"/>
</dbReference>
<keyword evidence="2" id="KW-1133">Transmembrane helix</keyword>
<feature type="compositionally biased region" description="Low complexity" evidence="1">
    <location>
        <begin position="158"/>
        <end position="174"/>
    </location>
</feature>
<evidence type="ECO:0000256" key="2">
    <source>
        <dbReference type="SAM" id="Phobius"/>
    </source>
</evidence>